<name>A0ABS3LPC2_9PROT</name>
<dbReference type="Proteomes" id="UP000664399">
    <property type="component" value="Unassembled WGS sequence"/>
</dbReference>
<accession>A0ABS3LPC2</accession>
<comment type="similarity">
    <text evidence="5">Belongs to the UPF0060 family.</text>
</comment>
<dbReference type="PANTHER" id="PTHR36116:SF1">
    <property type="entry name" value="UPF0060 MEMBRANE PROTEIN YNFA"/>
    <property type="match status" value="1"/>
</dbReference>
<comment type="caution">
    <text evidence="6">The sequence shown here is derived from an EMBL/GenBank/DDBJ whole genome shotgun (WGS) entry which is preliminary data.</text>
</comment>
<keyword evidence="1 5" id="KW-1003">Cell membrane</keyword>
<evidence type="ECO:0000313" key="6">
    <source>
        <dbReference type="EMBL" id="MBO1329230.1"/>
    </source>
</evidence>
<keyword evidence="4 5" id="KW-0472">Membrane</keyword>
<feature type="transmembrane region" description="Helical" evidence="5">
    <location>
        <begin position="59"/>
        <end position="76"/>
    </location>
</feature>
<evidence type="ECO:0000256" key="1">
    <source>
        <dbReference type="ARBA" id="ARBA00022475"/>
    </source>
</evidence>
<evidence type="ECO:0000256" key="3">
    <source>
        <dbReference type="ARBA" id="ARBA00022989"/>
    </source>
</evidence>
<dbReference type="NCBIfam" id="NF002586">
    <property type="entry name" value="PRK02237.1"/>
    <property type="match status" value="1"/>
</dbReference>
<dbReference type="SUPFAM" id="SSF103481">
    <property type="entry name" value="Multidrug resistance efflux transporter EmrE"/>
    <property type="match status" value="1"/>
</dbReference>
<protein>
    <submittedName>
        <fullName evidence="6">YnfA family protein</fullName>
    </submittedName>
</protein>
<dbReference type="InterPro" id="IPR037185">
    <property type="entry name" value="EmrE-like"/>
</dbReference>
<dbReference type="InterPro" id="IPR003844">
    <property type="entry name" value="UPF0060"/>
</dbReference>
<keyword evidence="2 5" id="KW-0812">Transmembrane</keyword>
<evidence type="ECO:0000256" key="5">
    <source>
        <dbReference type="HAMAP-Rule" id="MF_00010"/>
    </source>
</evidence>
<feature type="transmembrane region" description="Helical" evidence="5">
    <location>
        <begin position="88"/>
        <end position="106"/>
    </location>
</feature>
<dbReference type="EMBL" id="JAFVMG010000016">
    <property type="protein sequence ID" value="MBO1329230.1"/>
    <property type="molecule type" value="Genomic_DNA"/>
</dbReference>
<dbReference type="RefSeq" id="WP_207855092.1">
    <property type="nucleotide sequence ID" value="NZ_JAFVMG010000016.1"/>
</dbReference>
<evidence type="ECO:0000256" key="4">
    <source>
        <dbReference type="ARBA" id="ARBA00023136"/>
    </source>
</evidence>
<organism evidence="6 7">
    <name type="scientific">Acetobacter suratthaniensis</name>
    <dbReference type="NCBI Taxonomy" id="1502841"/>
    <lineage>
        <taxon>Bacteria</taxon>
        <taxon>Pseudomonadati</taxon>
        <taxon>Pseudomonadota</taxon>
        <taxon>Alphaproteobacteria</taxon>
        <taxon>Acetobacterales</taxon>
        <taxon>Acetobacteraceae</taxon>
        <taxon>Acetobacter</taxon>
    </lineage>
</organism>
<dbReference type="PANTHER" id="PTHR36116">
    <property type="entry name" value="UPF0060 MEMBRANE PROTEIN YNFA"/>
    <property type="match status" value="1"/>
</dbReference>
<sequence>MSMVLIYVAAAFCEIAGCFSFWAWLRLGRTPLWLVPGGLSLVAFASLLTLVQVDAAGRAFAAYGGIYVAVSCLWMWMVEGVRPDRWDMVGAALCLVGAAVIVLSPHRA</sequence>
<comment type="subcellular location">
    <subcellularLocation>
        <location evidence="5">Cell membrane</location>
        <topology evidence="5">Multi-pass membrane protein</topology>
    </subcellularLocation>
</comment>
<dbReference type="HAMAP" id="MF_00010">
    <property type="entry name" value="UPF0060"/>
    <property type="match status" value="1"/>
</dbReference>
<feature type="transmembrane region" description="Helical" evidence="5">
    <location>
        <begin position="32"/>
        <end position="53"/>
    </location>
</feature>
<dbReference type="Pfam" id="PF02694">
    <property type="entry name" value="UPF0060"/>
    <property type="match status" value="1"/>
</dbReference>
<evidence type="ECO:0000256" key="2">
    <source>
        <dbReference type="ARBA" id="ARBA00022692"/>
    </source>
</evidence>
<gene>
    <name evidence="6" type="ORF">J2D75_12190</name>
</gene>
<feature type="transmembrane region" description="Helical" evidence="5">
    <location>
        <begin position="6"/>
        <end position="25"/>
    </location>
</feature>
<keyword evidence="3 5" id="KW-1133">Transmembrane helix</keyword>
<evidence type="ECO:0000313" key="7">
    <source>
        <dbReference type="Proteomes" id="UP000664399"/>
    </source>
</evidence>
<keyword evidence="7" id="KW-1185">Reference proteome</keyword>
<proteinExistence type="inferred from homology"/>
<reference evidence="6 7" key="1">
    <citation type="submission" date="2021-03" db="EMBL/GenBank/DDBJ databases">
        <title>The complete genome sequence of Acetobacter suratthaniensis TBRC 1719.</title>
        <authorList>
            <person name="Charoenyingcharoen P."/>
            <person name="Yukphan P."/>
        </authorList>
    </citation>
    <scope>NUCLEOTIDE SEQUENCE [LARGE SCALE GENOMIC DNA]</scope>
    <source>
        <strain evidence="6 7">TBRC 1719</strain>
    </source>
</reference>